<feature type="transmembrane region" description="Helical" evidence="2">
    <location>
        <begin position="245"/>
        <end position="269"/>
    </location>
</feature>
<dbReference type="InterPro" id="IPR042177">
    <property type="entry name" value="Cell/Rod_1"/>
</dbReference>
<accession>A0A0G0FVZ9</accession>
<reference evidence="4 5" key="1">
    <citation type="journal article" date="2015" name="Nature">
        <title>rRNA introns, odd ribosomes, and small enigmatic genomes across a large radiation of phyla.</title>
        <authorList>
            <person name="Brown C.T."/>
            <person name="Hug L.A."/>
            <person name="Thomas B.C."/>
            <person name="Sharon I."/>
            <person name="Castelle C.J."/>
            <person name="Singh A."/>
            <person name="Wilkins M.J."/>
            <person name="Williams K.H."/>
            <person name="Banfield J.F."/>
        </authorList>
    </citation>
    <scope>NUCLEOTIDE SEQUENCE [LARGE SCALE GENOMIC DNA]</scope>
</reference>
<evidence type="ECO:0000313" key="5">
    <source>
        <dbReference type="Proteomes" id="UP000034508"/>
    </source>
</evidence>
<dbReference type="InterPro" id="IPR007221">
    <property type="entry name" value="MreC"/>
</dbReference>
<sequence length="368" mass="41079">MKKFRILIIAFFLIIAGFLLYPTGFLSIPKNILFRALKPFSIVSNFTVDKVVSIFGNFTNLNSLGKENQNLIKENLELQGQLAILKEVQHENEILKKEIGFLNTKGDLKLAPANIIGRSVSGYLKTVIIDRGEKDGVKQNQAIISQGFLVGTVRQVFLNSAEVILITDSNSLAPVVLQDSRGTGMLRGGFGGLTVEDIPLNIPIKKGEQVVTSGHLIKVLLILLLVILQFTLLSKFSIYNFIPNLIFVISIVLLFKGFLSDSLLVAVLGGLFLDLASPLRFGFYTLIIILVLLFLNFIILKNIPTINPLLIFLIIFVIFIFIDLMMCLAIHVIPTWQIIVDGLLNGLWGIIIYFVLEKFTKQEEIKFS</sequence>
<dbReference type="InterPro" id="IPR055342">
    <property type="entry name" value="MreC_beta-barrel_core"/>
</dbReference>
<evidence type="ECO:0000259" key="3">
    <source>
        <dbReference type="Pfam" id="PF04085"/>
    </source>
</evidence>
<dbReference type="AlphaFoldDB" id="A0A0G0FVZ9"/>
<keyword evidence="2" id="KW-0812">Transmembrane</keyword>
<feature type="transmembrane region" description="Helical" evidence="2">
    <location>
        <begin position="338"/>
        <end position="356"/>
    </location>
</feature>
<protein>
    <submittedName>
        <fullName evidence="4">Rod shape-determining protein MreC</fullName>
    </submittedName>
</protein>
<dbReference type="Pfam" id="PF04085">
    <property type="entry name" value="MreC"/>
    <property type="match status" value="1"/>
</dbReference>
<feature type="transmembrane region" description="Helical" evidence="2">
    <location>
        <begin position="215"/>
        <end position="233"/>
    </location>
</feature>
<gene>
    <name evidence="4" type="ORF">US31_C0011G0022</name>
</gene>
<dbReference type="GO" id="GO:0005886">
    <property type="term" value="C:plasma membrane"/>
    <property type="evidence" value="ECO:0007669"/>
    <property type="project" value="TreeGrafter"/>
</dbReference>
<proteinExistence type="predicted"/>
<keyword evidence="1" id="KW-0175">Coiled coil</keyword>
<dbReference type="EMBL" id="LBSM01000011">
    <property type="protein sequence ID" value="KKQ18040.1"/>
    <property type="molecule type" value="Genomic_DNA"/>
</dbReference>
<keyword evidence="2" id="KW-0472">Membrane</keyword>
<feature type="transmembrane region" description="Helical" evidence="2">
    <location>
        <begin position="309"/>
        <end position="332"/>
    </location>
</feature>
<feature type="domain" description="Rod shape-determining protein MreC beta-barrel core" evidence="3">
    <location>
        <begin position="115"/>
        <end position="214"/>
    </location>
</feature>
<comment type="caution">
    <text evidence="4">The sequence shown here is derived from an EMBL/GenBank/DDBJ whole genome shotgun (WGS) entry which is preliminary data.</text>
</comment>
<organism evidence="4 5">
    <name type="scientific">Berkelbacteria bacterium GW2011_GWA1_36_9</name>
    <dbReference type="NCBI Taxonomy" id="1618331"/>
    <lineage>
        <taxon>Bacteria</taxon>
        <taxon>Candidatus Berkelbacteria</taxon>
    </lineage>
</organism>
<evidence type="ECO:0000313" key="4">
    <source>
        <dbReference type="EMBL" id="KKQ18040.1"/>
    </source>
</evidence>
<feature type="coiled-coil region" evidence="1">
    <location>
        <begin position="61"/>
        <end position="105"/>
    </location>
</feature>
<feature type="transmembrane region" description="Helical" evidence="2">
    <location>
        <begin position="281"/>
        <end position="300"/>
    </location>
</feature>
<dbReference type="GO" id="GO:0008360">
    <property type="term" value="P:regulation of cell shape"/>
    <property type="evidence" value="ECO:0007669"/>
    <property type="project" value="InterPro"/>
</dbReference>
<dbReference type="PANTHER" id="PTHR34138:SF1">
    <property type="entry name" value="CELL SHAPE-DETERMINING PROTEIN MREC"/>
    <property type="match status" value="1"/>
</dbReference>
<keyword evidence="2" id="KW-1133">Transmembrane helix</keyword>
<name>A0A0G0FVZ9_9BACT</name>
<dbReference type="Gene3D" id="2.40.10.340">
    <property type="entry name" value="Rod shape-determining protein MreC, domain 1"/>
    <property type="match status" value="1"/>
</dbReference>
<dbReference type="PANTHER" id="PTHR34138">
    <property type="entry name" value="CELL SHAPE-DETERMINING PROTEIN MREC"/>
    <property type="match status" value="1"/>
</dbReference>
<evidence type="ECO:0000256" key="2">
    <source>
        <dbReference type="SAM" id="Phobius"/>
    </source>
</evidence>
<dbReference type="Proteomes" id="UP000034508">
    <property type="component" value="Unassembled WGS sequence"/>
</dbReference>
<evidence type="ECO:0000256" key="1">
    <source>
        <dbReference type="SAM" id="Coils"/>
    </source>
</evidence>